<dbReference type="PROSITE" id="PS00198">
    <property type="entry name" value="4FE4S_FER_1"/>
    <property type="match status" value="2"/>
</dbReference>
<proteinExistence type="predicted"/>
<dbReference type="RefSeq" id="WP_284914142.1">
    <property type="nucleotide sequence ID" value="NZ_CP126980.1"/>
</dbReference>
<dbReference type="InterPro" id="IPR017900">
    <property type="entry name" value="4Fe4S_Fe_S_CS"/>
</dbReference>
<evidence type="ECO:0000313" key="5">
    <source>
        <dbReference type="EMBL" id="WIM92935.1"/>
    </source>
</evidence>
<evidence type="ECO:0000256" key="2">
    <source>
        <dbReference type="ARBA" id="ARBA00023004"/>
    </source>
</evidence>
<dbReference type="Pfam" id="PF17179">
    <property type="entry name" value="Fer4_22"/>
    <property type="match status" value="1"/>
</dbReference>
<dbReference type="SUPFAM" id="SSF46548">
    <property type="entry name" value="alpha-helical ferredoxin"/>
    <property type="match status" value="1"/>
</dbReference>
<dbReference type="PROSITE" id="PS51379">
    <property type="entry name" value="4FE4S_FER_2"/>
    <property type="match status" value="2"/>
</dbReference>
<keyword evidence="1" id="KW-0479">Metal-binding</keyword>
<dbReference type="EMBL" id="CP126980">
    <property type="protein sequence ID" value="WIM92935.1"/>
    <property type="molecule type" value="Genomic_DNA"/>
</dbReference>
<gene>
    <name evidence="5" type="ORF">ACTOB_004894</name>
</gene>
<keyword evidence="6" id="KW-1185">Reference proteome</keyword>
<accession>A0ABY8W540</accession>
<evidence type="ECO:0000313" key="6">
    <source>
        <dbReference type="Proteomes" id="UP001240150"/>
    </source>
</evidence>
<name>A0ABY8W540_9ACTN</name>
<keyword evidence="3" id="KW-0411">Iron-sulfur</keyword>
<keyword evidence="2" id="KW-0408">Iron</keyword>
<dbReference type="PANTHER" id="PTHR40447:SF1">
    <property type="entry name" value="ANAEROBIC SULFITE REDUCTASE SUBUNIT A"/>
    <property type="match status" value="1"/>
</dbReference>
<evidence type="ECO:0000256" key="3">
    <source>
        <dbReference type="ARBA" id="ARBA00023014"/>
    </source>
</evidence>
<organism evidence="5 6">
    <name type="scientific">Actinoplanes oblitus</name>
    <dbReference type="NCBI Taxonomy" id="3040509"/>
    <lineage>
        <taxon>Bacteria</taxon>
        <taxon>Bacillati</taxon>
        <taxon>Actinomycetota</taxon>
        <taxon>Actinomycetes</taxon>
        <taxon>Micromonosporales</taxon>
        <taxon>Micromonosporaceae</taxon>
        <taxon>Actinoplanes</taxon>
    </lineage>
</organism>
<reference evidence="5 6" key="1">
    <citation type="submission" date="2023-06" db="EMBL/GenBank/DDBJ databases">
        <authorList>
            <person name="Yushchuk O."/>
            <person name="Binda E."/>
            <person name="Ruckert-Reed C."/>
            <person name="Fedorenko V."/>
            <person name="Kalinowski J."/>
            <person name="Marinelli F."/>
        </authorList>
    </citation>
    <scope>NUCLEOTIDE SEQUENCE [LARGE SCALE GENOMIC DNA]</scope>
    <source>
        <strain evidence="5 6">NRRL 3884</strain>
    </source>
</reference>
<feature type="domain" description="4Fe-4S ferredoxin-type" evidence="4">
    <location>
        <begin position="248"/>
        <end position="280"/>
    </location>
</feature>
<evidence type="ECO:0000259" key="4">
    <source>
        <dbReference type="PROSITE" id="PS51379"/>
    </source>
</evidence>
<dbReference type="Proteomes" id="UP001240150">
    <property type="component" value="Chromosome"/>
</dbReference>
<dbReference type="InterPro" id="IPR017896">
    <property type="entry name" value="4Fe4S_Fe-S-bd"/>
</dbReference>
<sequence length="367" mass="39337">MRSGILEPAELAALFGALRDRGYTIVGPTVRDGAVQLAELDSADQLPYGWSADTEAGRYRLRRRSDRAVFAHSAGPQSMKDFLHPPRAQLWSGDRATGAVAPAAPPGKRYAFVGVHPCDVAAMAVLDRVLAEGRYPDPIYTARRDGVFVVVAECTEPGATCFCTSTGTGPSATAGYDLALTEVLDGGHRLLIRAGSPAGDEVLAALPTRPAADDDVATAQELTRQAAGRMSRHLPDEPMPGLIAASRESPHWDDVASRCLTCGNCTLVCPTCFCTTAEDVTDLTGEHVERWRHWDSCFSLDFSYLHGGSVRTSGQSRYRQWISHKLGTWPEQFGVSGCVGCGRCIAWCPAGIDITREAAALADGDRT</sequence>
<feature type="domain" description="4Fe-4S ferredoxin-type" evidence="4">
    <location>
        <begin position="329"/>
        <end position="357"/>
    </location>
</feature>
<protein>
    <submittedName>
        <fullName evidence="5">4Fe-4S dicluster domain-containing protein</fullName>
    </submittedName>
</protein>
<dbReference type="PANTHER" id="PTHR40447">
    <property type="entry name" value="ANAEROBIC SULFITE REDUCTASE SUBUNIT A"/>
    <property type="match status" value="1"/>
</dbReference>
<evidence type="ECO:0000256" key="1">
    <source>
        <dbReference type="ARBA" id="ARBA00022723"/>
    </source>
</evidence>